<keyword evidence="3" id="KW-1185">Reference proteome</keyword>
<reference evidence="2 3" key="1">
    <citation type="submission" date="2021-10" db="EMBL/GenBank/DDBJ databases">
        <authorList>
            <person name="Koch H."/>
        </authorList>
    </citation>
    <scope>NUCLEOTIDE SEQUENCE [LARGE SCALE GENOMIC DNA]</scope>
    <source>
        <strain evidence="2">6680</strain>
    </source>
</reference>
<accession>A0ABM8YXY5</accession>
<feature type="transmembrane region" description="Helical" evidence="1">
    <location>
        <begin position="31"/>
        <end position="52"/>
    </location>
</feature>
<sequence>MEQLKNAFFRYKPHDRNAEQESKSERRIDQFLGISTTFIMILASMFMLFVVVATTTDWLPWKIDVAHLLEY</sequence>
<proteinExistence type="predicted"/>
<protein>
    <submittedName>
        <fullName evidence="2">Uncharacterized protein</fullName>
    </submittedName>
</protein>
<evidence type="ECO:0000256" key="1">
    <source>
        <dbReference type="SAM" id="Phobius"/>
    </source>
</evidence>
<keyword evidence="1" id="KW-0472">Membrane</keyword>
<dbReference type="Proteomes" id="UP000839052">
    <property type="component" value="Chromosome"/>
</dbReference>
<name>A0ABM8YXY5_9PROT</name>
<dbReference type="EMBL" id="OU912926">
    <property type="protein sequence ID" value="CAG9932380.1"/>
    <property type="molecule type" value="Genomic_DNA"/>
</dbReference>
<gene>
    <name evidence="2" type="ORF">NTG6680_1127</name>
</gene>
<organism evidence="2 3">
    <name type="scientific">Candidatus Nitrotoga arctica</name>
    <dbReference type="NCBI Taxonomy" id="453162"/>
    <lineage>
        <taxon>Bacteria</taxon>
        <taxon>Pseudomonadati</taxon>
        <taxon>Pseudomonadota</taxon>
        <taxon>Betaproteobacteria</taxon>
        <taxon>Nitrosomonadales</taxon>
        <taxon>Gallionellaceae</taxon>
        <taxon>Candidatus Nitrotoga</taxon>
    </lineage>
</organism>
<evidence type="ECO:0000313" key="3">
    <source>
        <dbReference type="Proteomes" id="UP000839052"/>
    </source>
</evidence>
<keyword evidence="1" id="KW-1133">Transmembrane helix</keyword>
<keyword evidence="1" id="KW-0812">Transmembrane</keyword>
<evidence type="ECO:0000313" key="2">
    <source>
        <dbReference type="EMBL" id="CAG9932380.1"/>
    </source>
</evidence>